<keyword evidence="1" id="KW-0812">Transmembrane</keyword>
<evidence type="ECO:0000256" key="1">
    <source>
        <dbReference type="SAM" id="Phobius"/>
    </source>
</evidence>
<keyword evidence="4" id="KW-1185">Reference proteome</keyword>
<evidence type="ECO:0000259" key="2">
    <source>
        <dbReference type="Pfam" id="PF06580"/>
    </source>
</evidence>
<name>A0A2N8KS23_9BURK</name>
<dbReference type="PANTHER" id="PTHR34220">
    <property type="entry name" value="SENSOR HISTIDINE KINASE YPDA"/>
    <property type="match status" value="1"/>
</dbReference>
<evidence type="ECO:0000313" key="4">
    <source>
        <dbReference type="Proteomes" id="UP000235916"/>
    </source>
</evidence>
<dbReference type="GO" id="GO:0000155">
    <property type="term" value="F:phosphorelay sensor kinase activity"/>
    <property type="evidence" value="ECO:0007669"/>
    <property type="project" value="InterPro"/>
</dbReference>
<feature type="transmembrane region" description="Helical" evidence="1">
    <location>
        <begin position="85"/>
        <end position="110"/>
    </location>
</feature>
<dbReference type="EMBL" id="POSP01000004">
    <property type="protein sequence ID" value="PND36255.1"/>
    <property type="molecule type" value="Genomic_DNA"/>
</dbReference>
<feature type="transmembrane region" description="Helical" evidence="1">
    <location>
        <begin position="130"/>
        <end position="150"/>
    </location>
</feature>
<evidence type="ECO:0000313" key="3">
    <source>
        <dbReference type="EMBL" id="PND36255.1"/>
    </source>
</evidence>
<reference evidence="3 4" key="1">
    <citation type="submission" date="2018-01" db="EMBL/GenBank/DDBJ databases">
        <title>Draft genome sequence of Paucibacter aquatile CR182 isolated from freshwater of the Nakdong River.</title>
        <authorList>
            <person name="Choi A."/>
            <person name="Chung E.J."/>
        </authorList>
    </citation>
    <scope>NUCLEOTIDE SEQUENCE [LARGE SCALE GENOMIC DNA]</scope>
    <source>
        <strain evidence="3 4">CR182</strain>
    </source>
</reference>
<dbReference type="Proteomes" id="UP000235916">
    <property type="component" value="Unassembled WGS sequence"/>
</dbReference>
<dbReference type="AlphaFoldDB" id="A0A2N8KS23"/>
<protein>
    <recommendedName>
        <fullName evidence="2">Signal transduction histidine kinase internal region domain-containing protein</fullName>
    </recommendedName>
</protein>
<sequence length="368" mass="40797">MSRLASRTWAAWRSLTPREALSGLLLALLYGLIDLPELVHVSDVPGWQLAVARELLKPQLVLLGLLLTWLPVLRSQLEGGRRIWLLVAATVAGALLGQGLAQGVIHGLAWPDYEALLWQRKGMTRPPLGWQQWLSGALYALIPCGLLVALTEMQRRQTQAQAQLDQLLLRHSAMARQALASRLAALQAQVEPELLFDTLVDVEQAYQDSSAEAPARLERLIRHLRVALPRLRESGSRLEIETELLDSYLAVMSDRHRSPVQFSTDWPEALRQRTLPPMLLLPLLQRALRLAWQRQHSLPTQAELAARGFGAGEQGLSLTLKLSLPGLCGDDASLQELAARLRDCSAGLARLRCHSTAGHTHFTLELPP</sequence>
<dbReference type="PANTHER" id="PTHR34220:SF9">
    <property type="entry name" value="SIGNAL TRANSDUCTION HISTIDINE KINASE INTERNAL REGION DOMAIN-CONTAINING PROTEIN"/>
    <property type="match status" value="1"/>
</dbReference>
<keyword evidence="1" id="KW-0472">Membrane</keyword>
<gene>
    <name evidence="3" type="ORF">C1O66_21345</name>
</gene>
<organism evidence="3 4">
    <name type="scientific">Kinneretia aquatilis</name>
    <dbReference type="NCBI Taxonomy" id="2070761"/>
    <lineage>
        <taxon>Bacteria</taxon>
        <taxon>Pseudomonadati</taxon>
        <taxon>Pseudomonadota</taxon>
        <taxon>Betaproteobacteria</taxon>
        <taxon>Burkholderiales</taxon>
        <taxon>Sphaerotilaceae</taxon>
        <taxon>Roseateles</taxon>
    </lineage>
</organism>
<comment type="caution">
    <text evidence="3">The sequence shown here is derived from an EMBL/GenBank/DDBJ whole genome shotgun (WGS) entry which is preliminary data.</text>
</comment>
<keyword evidence="1" id="KW-1133">Transmembrane helix</keyword>
<accession>A0A2N8KS23</accession>
<dbReference type="GO" id="GO:0016020">
    <property type="term" value="C:membrane"/>
    <property type="evidence" value="ECO:0007669"/>
    <property type="project" value="InterPro"/>
</dbReference>
<dbReference type="Pfam" id="PF06580">
    <property type="entry name" value="His_kinase"/>
    <property type="match status" value="1"/>
</dbReference>
<dbReference type="OrthoDB" id="8877150at2"/>
<dbReference type="RefSeq" id="WP_102770028.1">
    <property type="nucleotide sequence ID" value="NZ_POSP01000004.1"/>
</dbReference>
<feature type="domain" description="Signal transduction histidine kinase internal region" evidence="2">
    <location>
        <begin position="182"/>
        <end position="256"/>
    </location>
</feature>
<proteinExistence type="predicted"/>
<dbReference type="InterPro" id="IPR050640">
    <property type="entry name" value="Bact_2-comp_sensor_kinase"/>
</dbReference>
<dbReference type="InterPro" id="IPR010559">
    <property type="entry name" value="Sig_transdc_His_kin_internal"/>
</dbReference>